<dbReference type="Proteomes" id="UP000050509">
    <property type="component" value="Unassembled WGS sequence"/>
</dbReference>
<dbReference type="InterPro" id="IPR011603">
    <property type="entry name" value="2oxoglutarate_DH_E1"/>
</dbReference>
<dbReference type="PATRIC" id="fig|186479.3.peg.6873"/>
<feature type="domain" description="2-oxoglutarate dehydrogenase E1 component/KDG C-terminal" evidence="4">
    <location>
        <begin position="1"/>
        <end position="106"/>
    </location>
</feature>
<proteinExistence type="predicted"/>
<comment type="caution">
    <text evidence="5">The sequence shown here is derived from an EMBL/GenBank/DDBJ whole genome shotgun (WGS) entry which is preliminary data.</text>
</comment>
<gene>
    <name evidence="5" type="ORF">SE17_41915</name>
</gene>
<name>A0A0P9F6B7_9CHLR</name>
<evidence type="ECO:0000259" key="4">
    <source>
        <dbReference type="Pfam" id="PF16870"/>
    </source>
</evidence>
<accession>A0A0P9F6B7</accession>
<evidence type="ECO:0000256" key="3">
    <source>
        <dbReference type="ARBA" id="ARBA00023052"/>
    </source>
</evidence>
<dbReference type="GO" id="GO:0045252">
    <property type="term" value="C:oxoglutarate dehydrogenase complex"/>
    <property type="evidence" value="ECO:0007669"/>
    <property type="project" value="TreeGrafter"/>
</dbReference>
<dbReference type="GO" id="GO:0030976">
    <property type="term" value="F:thiamine pyrophosphate binding"/>
    <property type="evidence" value="ECO:0007669"/>
    <property type="project" value="InterPro"/>
</dbReference>
<dbReference type="InterPro" id="IPR042179">
    <property type="entry name" value="KGD_C_sf"/>
</dbReference>
<evidence type="ECO:0000313" key="6">
    <source>
        <dbReference type="Proteomes" id="UP000050509"/>
    </source>
</evidence>
<dbReference type="GO" id="GO:0005829">
    <property type="term" value="C:cytosol"/>
    <property type="evidence" value="ECO:0007669"/>
    <property type="project" value="TreeGrafter"/>
</dbReference>
<dbReference type="Gene3D" id="3.40.50.11610">
    <property type="entry name" value="Multifunctional 2-oxoglutarate metabolism enzyme, C-terminal domain"/>
    <property type="match status" value="1"/>
</dbReference>
<dbReference type="GO" id="GO:0004591">
    <property type="term" value="F:oxoglutarate dehydrogenase (succinyl-transferring) activity"/>
    <property type="evidence" value="ECO:0007669"/>
    <property type="project" value="TreeGrafter"/>
</dbReference>
<dbReference type="AlphaFoldDB" id="A0A0P9F6B7"/>
<evidence type="ECO:0000313" key="5">
    <source>
        <dbReference type="EMBL" id="KPV47724.1"/>
    </source>
</evidence>
<reference evidence="5 6" key="1">
    <citation type="submission" date="2015-09" db="EMBL/GenBank/DDBJ databases">
        <title>Draft genome sequence of Kouleothrix aurantiaca JCM 19913.</title>
        <authorList>
            <person name="Hemp J."/>
        </authorList>
    </citation>
    <scope>NUCLEOTIDE SEQUENCE [LARGE SCALE GENOMIC DNA]</scope>
    <source>
        <strain evidence="5 6">COM-B</strain>
    </source>
</reference>
<keyword evidence="3" id="KW-0786">Thiamine pyrophosphate</keyword>
<sequence>YIDLLGAPEASAAPHVAVARVEELYSFPDTELRAVIGRYPHLQEVVWLQEEPRNMGAWNYIAPRLRALLPADMPLLYAGRAESATPAEGSLVEHAIEQARIIAQALQGQLQPAAGSLA</sequence>
<comment type="cofactor">
    <cofactor evidence="1">
        <name>thiamine diphosphate</name>
        <dbReference type="ChEBI" id="CHEBI:58937"/>
    </cofactor>
</comment>
<feature type="non-terminal residue" evidence="5">
    <location>
        <position position="1"/>
    </location>
</feature>
<evidence type="ECO:0000256" key="1">
    <source>
        <dbReference type="ARBA" id="ARBA00001964"/>
    </source>
</evidence>
<keyword evidence="6" id="KW-1185">Reference proteome</keyword>
<dbReference type="EMBL" id="LJCR01003299">
    <property type="protein sequence ID" value="KPV47724.1"/>
    <property type="molecule type" value="Genomic_DNA"/>
</dbReference>
<dbReference type="PANTHER" id="PTHR23152:SF4">
    <property type="entry name" value="2-OXOADIPATE DEHYDROGENASE COMPLEX COMPONENT E1"/>
    <property type="match status" value="1"/>
</dbReference>
<evidence type="ECO:0000256" key="2">
    <source>
        <dbReference type="ARBA" id="ARBA00023002"/>
    </source>
</evidence>
<dbReference type="GO" id="GO:0006099">
    <property type="term" value="P:tricarboxylic acid cycle"/>
    <property type="evidence" value="ECO:0007669"/>
    <property type="project" value="TreeGrafter"/>
</dbReference>
<dbReference type="InterPro" id="IPR031717">
    <property type="entry name" value="ODO-1/KGD_C"/>
</dbReference>
<keyword evidence="2" id="KW-0560">Oxidoreductase</keyword>
<protein>
    <recommendedName>
        <fullName evidence="4">2-oxoglutarate dehydrogenase E1 component/KDG C-terminal domain-containing protein</fullName>
    </recommendedName>
</protein>
<organism evidence="5 6">
    <name type="scientific">Kouleothrix aurantiaca</name>
    <dbReference type="NCBI Taxonomy" id="186479"/>
    <lineage>
        <taxon>Bacteria</taxon>
        <taxon>Bacillati</taxon>
        <taxon>Chloroflexota</taxon>
        <taxon>Chloroflexia</taxon>
        <taxon>Chloroflexales</taxon>
        <taxon>Roseiflexineae</taxon>
        <taxon>Roseiflexaceae</taxon>
        <taxon>Kouleothrix</taxon>
    </lineage>
</organism>
<dbReference type="Pfam" id="PF16870">
    <property type="entry name" value="OxoGdeHyase_C"/>
    <property type="match status" value="1"/>
</dbReference>
<dbReference type="PANTHER" id="PTHR23152">
    <property type="entry name" value="2-OXOGLUTARATE DEHYDROGENASE"/>
    <property type="match status" value="1"/>
</dbReference>